<dbReference type="PANTHER" id="PTHR12424:SF19">
    <property type="entry name" value="INTEGRASE ZINC-BINDING DOMAIN-CONTAINING PROTEIN"/>
    <property type="match status" value="1"/>
</dbReference>
<dbReference type="GO" id="GO:0005886">
    <property type="term" value="C:plasma membrane"/>
    <property type="evidence" value="ECO:0007669"/>
    <property type="project" value="UniProtKB-SubCell"/>
</dbReference>
<evidence type="ECO:0000256" key="3">
    <source>
        <dbReference type="ARBA" id="ARBA00022448"/>
    </source>
</evidence>
<keyword evidence="3" id="KW-0813">Transport</keyword>
<evidence type="ECO:0000256" key="8">
    <source>
        <dbReference type="ARBA" id="ARBA00023136"/>
    </source>
</evidence>
<protein>
    <submittedName>
        <fullName evidence="16">Uncharacterized protein</fullName>
    </submittedName>
</protein>
<organism evidence="16 17">
    <name type="scientific">Monosiga brevicollis</name>
    <name type="common">Choanoflagellate</name>
    <dbReference type="NCBI Taxonomy" id="81824"/>
    <lineage>
        <taxon>Eukaryota</taxon>
        <taxon>Choanoflagellata</taxon>
        <taxon>Craspedida</taxon>
        <taxon>Salpingoecidae</taxon>
        <taxon>Monosiga</taxon>
    </lineage>
</organism>
<feature type="transmembrane region" description="Helical" evidence="14">
    <location>
        <begin position="451"/>
        <end position="470"/>
    </location>
</feature>
<reference evidence="16 17" key="1">
    <citation type="journal article" date="2008" name="Nature">
        <title>The genome of the choanoflagellate Monosiga brevicollis and the origin of metazoans.</title>
        <authorList>
            <consortium name="JGI Sequencing"/>
            <person name="King N."/>
            <person name="Westbrook M.J."/>
            <person name="Young S.L."/>
            <person name="Kuo A."/>
            <person name="Abedin M."/>
            <person name="Chapman J."/>
            <person name="Fairclough S."/>
            <person name="Hellsten U."/>
            <person name="Isogai Y."/>
            <person name="Letunic I."/>
            <person name="Marr M."/>
            <person name="Pincus D."/>
            <person name="Putnam N."/>
            <person name="Rokas A."/>
            <person name="Wright K.J."/>
            <person name="Zuzow R."/>
            <person name="Dirks W."/>
            <person name="Good M."/>
            <person name="Goodstein D."/>
            <person name="Lemons D."/>
            <person name="Li W."/>
            <person name="Lyons J.B."/>
            <person name="Morris A."/>
            <person name="Nichols S."/>
            <person name="Richter D.J."/>
            <person name="Salamov A."/>
            <person name="Bork P."/>
            <person name="Lim W.A."/>
            <person name="Manning G."/>
            <person name="Miller W.T."/>
            <person name="McGinnis W."/>
            <person name="Shapiro H."/>
            <person name="Tjian R."/>
            <person name="Grigoriev I.V."/>
            <person name="Rokhsar D."/>
        </authorList>
    </citation>
    <scope>NUCLEOTIDE SEQUENCE [LARGE SCALE GENOMIC DNA]</scope>
    <source>
        <strain evidence="17">MX1 / ATCC 50154</strain>
    </source>
</reference>
<dbReference type="Proteomes" id="UP000001357">
    <property type="component" value="Unassembled WGS sequence"/>
</dbReference>
<keyword evidence="9" id="KW-0869">Chloride channel</keyword>
<evidence type="ECO:0000256" key="5">
    <source>
        <dbReference type="ARBA" id="ARBA00022692"/>
    </source>
</evidence>
<evidence type="ECO:0000256" key="6">
    <source>
        <dbReference type="ARBA" id="ARBA00022989"/>
    </source>
</evidence>
<evidence type="ECO:0000256" key="10">
    <source>
        <dbReference type="ARBA" id="ARBA00023180"/>
    </source>
</evidence>
<evidence type="ECO:0000256" key="7">
    <source>
        <dbReference type="ARBA" id="ARBA00023065"/>
    </source>
</evidence>
<dbReference type="OMA" id="CKGCHIN"/>
<evidence type="ECO:0000256" key="9">
    <source>
        <dbReference type="ARBA" id="ARBA00023173"/>
    </source>
</evidence>
<name>A9UNK8_MONBE</name>
<evidence type="ECO:0000256" key="13">
    <source>
        <dbReference type="SAM" id="MobiDB-lite"/>
    </source>
</evidence>
<dbReference type="RefSeq" id="XP_001742475.1">
    <property type="nucleotide sequence ID" value="XM_001742423.1"/>
</dbReference>
<comment type="similarity">
    <text evidence="2">Belongs to the tweety family.</text>
</comment>
<keyword evidence="7" id="KW-0406">Ion transport</keyword>
<dbReference type="AlphaFoldDB" id="A9UNK8"/>
<feature type="transmembrane region" description="Helical" evidence="14">
    <location>
        <begin position="85"/>
        <end position="105"/>
    </location>
</feature>
<accession>A9UNK8</accession>
<keyword evidence="12" id="KW-0407">Ion channel</keyword>
<keyword evidence="10" id="KW-0325">Glycoprotein</keyword>
<proteinExistence type="inferred from homology"/>
<keyword evidence="11" id="KW-0868">Chloride</keyword>
<evidence type="ECO:0000256" key="15">
    <source>
        <dbReference type="SAM" id="SignalP"/>
    </source>
</evidence>
<dbReference type="GeneID" id="5887672"/>
<dbReference type="InParanoid" id="A9UNK8"/>
<dbReference type="InterPro" id="IPR006990">
    <property type="entry name" value="Tweety"/>
</dbReference>
<evidence type="ECO:0000313" key="16">
    <source>
        <dbReference type="EMBL" id="EDQ92713.1"/>
    </source>
</evidence>
<evidence type="ECO:0000256" key="14">
    <source>
        <dbReference type="SAM" id="Phobius"/>
    </source>
</evidence>
<evidence type="ECO:0000313" key="17">
    <source>
        <dbReference type="Proteomes" id="UP000001357"/>
    </source>
</evidence>
<dbReference type="GO" id="GO:0034707">
    <property type="term" value="C:chloride channel complex"/>
    <property type="evidence" value="ECO:0007669"/>
    <property type="project" value="UniProtKB-KW"/>
</dbReference>
<feature type="signal peptide" evidence="15">
    <location>
        <begin position="1"/>
        <end position="29"/>
    </location>
</feature>
<evidence type="ECO:0000256" key="1">
    <source>
        <dbReference type="ARBA" id="ARBA00004651"/>
    </source>
</evidence>
<feature type="transmembrane region" description="Helical" evidence="14">
    <location>
        <begin position="250"/>
        <end position="274"/>
    </location>
</feature>
<keyword evidence="5 14" id="KW-0812">Transmembrane</keyword>
<keyword evidence="6 14" id="KW-1133">Transmembrane helix</keyword>
<evidence type="ECO:0000256" key="2">
    <source>
        <dbReference type="ARBA" id="ARBA00009849"/>
    </source>
</evidence>
<dbReference type="GO" id="GO:0005254">
    <property type="term" value="F:chloride channel activity"/>
    <property type="evidence" value="ECO:0007669"/>
    <property type="project" value="UniProtKB-KW"/>
</dbReference>
<sequence length="530" mass="59476">MWGSGMGWRAALVLALLLGAALLVAPSHAQTTDPTCPAGSHPTTVDNDFEGDYYIYRPSKAIKKYRHEDFEASTDYAIKVLKDRAAPVAIVGVLFSFCILFWACCRCCCKGCHINQRQDVNRGCRLSLFVAAIGLVAGCLVMCIMSLHSDREQSHAIKAIPETVDLFLNFPGEALNASKDLVLTIEYVTNNLTELSTLYPDPDIQELQQLMQQVEDEINDAIDQIQEPDFDDIRSRVHDVTRYDRDRSQWWRVIFGFFFALLFVATALAMWNAFAPATTFRPKDNPCCQVFSTCISITSLVVLFVLWIVAAAVLFLSTVSSDFCYEPTENFLKVGKLENEDVARFFTTCGTNATVRNCYNPFYDEINDLQDVIQTAQEQWSSLEGQIKGSDNCGGNQQLCEVVHDIDASINVLENKLNRFITMFLGCKTVNERYQAVVKLGCENFGETICYVTGIIMGLAICFALAELVTRFLHDLYKDLEFYQPVQSYVLFEDEDPEQPAEYTAQRHGKGSAAYRGPLPPIPNQNQAFA</sequence>
<keyword evidence="4" id="KW-1003">Cell membrane</keyword>
<dbReference type="PANTHER" id="PTHR12424">
    <property type="entry name" value="TWEETY-RELATED"/>
    <property type="match status" value="1"/>
</dbReference>
<feature type="region of interest" description="Disordered" evidence="13">
    <location>
        <begin position="501"/>
        <end position="530"/>
    </location>
</feature>
<keyword evidence="8 14" id="KW-0472">Membrane</keyword>
<feature type="transmembrane region" description="Helical" evidence="14">
    <location>
        <begin position="295"/>
        <end position="316"/>
    </location>
</feature>
<feature type="chain" id="PRO_5002744739" evidence="15">
    <location>
        <begin position="30"/>
        <end position="530"/>
    </location>
</feature>
<gene>
    <name evidence="16" type="ORF">MONBRDRAFT_31079</name>
</gene>
<dbReference type="EMBL" id="CH991543">
    <property type="protein sequence ID" value="EDQ92713.1"/>
    <property type="molecule type" value="Genomic_DNA"/>
</dbReference>
<feature type="transmembrane region" description="Helical" evidence="14">
    <location>
        <begin position="126"/>
        <end position="147"/>
    </location>
</feature>
<dbReference type="KEGG" id="mbr:MONBRDRAFT_31079"/>
<keyword evidence="15" id="KW-0732">Signal</keyword>
<comment type="subcellular location">
    <subcellularLocation>
        <location evidence="1">Cell membrane</location>
        <topology evidence="1">Multi-pass membrane protein</topology>
    </subcellularLocation>
</comment>
<evidence type="ECO:0000256" key="11">
    <source>
        <dbReference type="ARBA" id="ARBA00023214"/>
    </source>
</evidence>
<dbReference type="Pfam" id="PF04906">
    <property type="entry name" value="Tweety"/>
    <property type="match status" value="1"/>
</dbReference>
<evidence type="ECO:0000256" key="12">
    <source>
        <dbReference type="ARBA" id="ARBA00023303"/>
    </source>
</evidence>
<evidence type="ECO:0000256" key="4">
    <source>
        <dbReference type="ARBA" id="ARBA00022475"/>
    </source>
</evidence>
<keyword evidence="17" id="KW-1185">Reference proteome</keyword>